<name>A0A2P2NQ82_RHIMU</name>
<proteinExistence type="predicted"/>
<protein>
    <submittedName>
        <fullName evidence="1">Uncharacterized protein</fullName>
    </submittedName>
</protein>
<reference evidence="1" key="1">
    <citation type="submission" date="2018-02" db="EMBL/GenBank/DDBJ databases">
        <title>Rhizophora mucronata_Transcriptome.</title>
        <authorList>
            <person name="Meera S.P."/>
            <person name="Sreeshan A."/>
            <person name="Augustine A."/>
        </authorList>
    </citation>
    <scope>NUCLEOTIDE SEQUENCE</scope>
    <source>
        <tissue evidence="1">Leaf</tissue>
    </source>
</reference>
<sequence>MAKIHDKHIKLTMVQSA</sequence>
<dbReference type="EMBL" id="GGEC01064086">
    <property type="protein sequence ID" value="MBX44570.1"/>
    <property type="molecule type" value="Transcribed_RNA"/>
</dbReference>
<evidence type="ECO:0000313" key="1">
    <source>
        <dbReference type="EMBL" id="MBX44570.1"/>
    </source>
</evidence>
<accession>A0A2P2NQ82</accession>
<organism evidence="1">
    <name type="scientific">Rhizophora mucronata</name>
    <name type="common">Asiatic mangrove</name>
    <dbReference type="NCBI Taxonomy" id="61149"/>
    <lineage>
        <taxon>Eukaryota</taxon>
        <taxon>Viridiplantae</taxon>
        <taxon>Streptophyta</taxon>
        <taxon>Embryophyta</taxon>
        <taxon>Tracheophyta</taxon>
        <taxon>Spermatophyta</taxon>
        <taxon>Magnoliopsida</taxon>
        <taxon>eudicotyledons</taxon>
        <taxon>Gunneridae</taxon>
        <taxon>Pentapetalae</taxon>
        <taxon>rosids</taxon>
        <taxon>fabids</taxon>
        <taxon>Malpighiales</taxon>
        <taxon>Rhizophoraceae</taxon>
        <taxon>Rhizophora</taxon>
    </lineage>
</organism>
<dbReference type="AlphaFoldDB" id="A0A2P2NQ82"/>